<evidence type="ECO:0000313" key="1">
    <source>
        <dbReference type="EMBL" id="GGF32158.1"/>
    </source>
</evidence>
<dbReference type="Proteomes" id="UP000660110">
    <property type="component" value="Unassembled WGS sequence"/>
</dbReference>
<comment type="caution">
    <text evidence="1">The sequence shown here is derived from an EMBL/GenBank/DDBJ whole genome shotgun (WGS) entry which is preliminary data.</text>
</comment>
<organism evidence="1 2">
    <name type="scientific">Halobacillus andaensis</name>
    <dbReference type="NCBI Taxonomy" id="1176239"/>
    <lineage>
        <taxon>Bacteria</taxon>
        <taxon>Bacillati</taxon>
        <taxon>Bacillota</taxon>
        <taxon>Bacilli</taxon>
        <taxon>Bacillales</taxon>
        <taxon>Bacillaceae</taxon>
        <taxon>Halobacillus</taxon>
    </lineage>
</organism>
<dbReference type="AlphaFoldDB" id="A0A917BA20"/>
<accession>A0A917BA20</accession>
<dbReference type="EMBL" id="BMEL01000004">
    <property type="protein sequence ID" value="GGF32158.1"/>
    <property type="molecule type" value="Genomic_DNA"/>
</dbReference>
<evidence type="ECO:0000313" key="2">
    <source>
        <dbReference type="Proteomes" id="UP000660110"/>
    </source>
</evidence>
<protein>
    <submittedName>
        <fullName evidence="1">Uncharacterized protein</fullName>
    </submittedName>
</protein>
<dbReference type="RefSeq" id="WP_188378715.1">
    <property type="nucleotide sequence ID" value="NZ_BMEL01000004.1"/>
</dbReference>
<reference evidence="1" key="2">
    <citation type="submission" date="2020-09" db="EMBL/GenBank/DDBJ databases">
        <authorList>
            <person name="Sun Q."/>
            <person name="Zhou Y."/>
        </authorList>
    </citation>
    <scope>NUCLEOTIDE SEQUENCE</scope>
    <source>
        <strain evidence="1">CGMCC 1.12153</strain>
    </source>
</reference>
<sequence length="130" mass="15308">MTQPLIVTQPFDHIQHAAYSKLKQTLTFKKYDTIMLNGSPHYLDPVGWYIPLASSTNTFHMASDKLEEYYLSGYVTTYDDLVLQKNYIEYKINRSLDLHAKEDFTHYTEQLKDVDQLLTHYKENRNPVAQ</sequence>
<keyword evidence="2" id="KW-1185">Reference proteome</keyword>
<reference evidence="1" key="1">
    <citation type="journal article" date="2014" name="Int. J. Syst. Evol. Microbiol.">
        <title>Complete genome sequence of Corynebacterium casei LMG S-19264T (=DSM 44701T), isolated from a smear-ripened cheese.</title>
        <authorList>
            <consortium name="US DOE Joint Genome Institute (JGI-PGF)"/>
            <person name="Walter F."/>
            <person name="Albersmeier A."/>
            <person name="Kalinowski J."/>
            <person name="Ruckert C."/>
        </authorList>
    </citation>
    <scope>NUCLEOTIDE SEQUENCE</scope>
    <source>
        <strain evidence="1">CGMCC 1.12153</strain>
    </source>
</reference>
<proteinExistence type="predicted"/>
<name>A0A917BA20_HALAA</name>
<gene>
    <name evidence="1" type="ORF">GCM10010954_34160</name>
</gene>